<dbReference type="AlphaFoldDB" id="A0A0N4ZM72"/>
<evidence type="ECO:0000313" key="2">
    <source>
        <dbReference type="WBParaSite" id="PTRK_0000963000.1"/>
    </source>
</evidence>
<organism evidence="1 2">
    <name type="scientific">Parastrongyloides trichosuri</name>
    <name type="common">Possum-specific nematode worm</name>
    <dbReference type="NCBI Taxonomy" id="131310"/>
    <lineage>
        <taxon>Eukaryota</taxon>
        <taxon>Metazoa</taxon>
        <taxon>Ecdysozoa</taxon>
        <taxon>Nematoda</taxon>
        <taxon>Chromadorea</taxon>
        <taxon>Rhabditida</taxon>
        <taxon>Tylenchina</taxon>
        <taxon>Panagrolaimomorpha</taxon>
        <taxon>Strongyloidoidea</taxon>
        <taxon>Strongyloididae</taxon>
        <taxon>Parastrongyloides</taxon>
    </lineage>
</organism>
<keyword evidence="1" id="KW-1185">Reference proteome</keyword>
<reference evidence="2" key="1">
    <citation type="submission" date="2017-02" db="UniProtKB">
        <authorList>
            <consortium name="WormBaseParasite"/>
        </authorList>
    </citation>
    <scope>IDENTIFICATION</scope>
</reference>
<name>A0A0N4ZM72_PARTI</name>
<evidence type="ECO:0000313" key="1">
    <source>
        <dbReference type="Proteomes" id="UP000038045"/>
    </source>
</evidence>
<dbReference type="Proteomes" id="UP000038045">
    <property type="component" value="Unplaced"/>
</dbReference>
<dbReference type="WBParaSite" id="PTRK_0000963000.1">
    <property type="protein sequence ID" value="PTRK_0000963000.1"/>
    <property type="gene ID" value="PTRK_0000963000"/>
</dbReference>
<protein>
    <submittedName>
        <fullName evidence="2">Activin_recp domain-containing protein</fullName>
    </submittedName>
</protein>
<sequence length="68" mass="7667">MNPLTGLQLNRTIDCETDEDHTFNIHGGCSYICTDPKNDCVMKMAKDTHFCCCATDDCNRFHGTGLRH</sequence>
<proteinExistence type="predicted"/>
<accession>A0A0N4ZM72</accession>